<dbReference type="AlphaFoldDB" id="A0A9P7BVK8"/>
<dbReference type="EMBL" id="JAANQT010000223">
    <property type="protein sequence ID" value="KAG1313059.1"/>
    <property type="molecule type" value="Genomic_DNA"/>
</dbReference>
<name>A0A9P7BVK8_RHIOR</name>
<sequence>MDDGVVGSVLDAKRRLASSRQILSINTQEENIAAANELILQQRAERLSKRTCSRLESQIAKKNKVEVFPDTITIAGLKGTLGENLARLGDVTPLDCAENRYVK</sequence>
<comment type="caution">
    <text evidence="1">The sequence shown here is derived from an EMBL/GenBank/DDBJ whole genome shotgun (WGS) entry which is preliminary data.</text>
</comment>
<gene>
    <name evidence="1" type="ORF">G6F64_002537</name>
</gene>
<evidence type="ECO:0000313" key="2">
    <source>
        <dbReference type="Proteomes" id="UP000716291"/>
    </source>
</evidence>
<keyword evidence="2" id="KW-1185">Reference proteome</keyword>
<proteinExistence type="predicted"/>
<dbReference type="Proteomes" id="UP000716291">
    <property type="component" value="Unassembled WGS sequence"/>
</dbReference>
<reference evidence="1" key="1">
    <citation type="journal article" date="2020" name="Microb. Genom.">
        <title>Genetic diversity of clinical and environmental Mucorales isolates obtained from an investigation of mucormycosis cases among solid organ transplant recipients.</title>
        <authorList>
            <person name="Nguyen M.H."/>
            <person name="Kaul D."/>
            <person name="Muto C."/>
            <person name="Cheng S.J."/>
            <person name="Richter R.A."/>
            <person name="Bruno V.M."/>
            <person name="Liu G."/>
            <person name="Beyhan S."/>
            <person name="Sundermann A.J."/>
            <person name="Mounaud S."/>
            <person name="Pasculle A.W."/>
            <person name="Nierman W.C."/>
            <person name="Driscoll E."/>
            <person name="Cumbie R."/>
            <person name="Clancy C.J."/>
            <person name="Dupont C.L."/>
        </authorList>
    </citation>
    <scope>NUCLEOTIDE SEQUENCE</scope>
    <source>
        <strain evidence="1">GL11</strain>
    </source>
</reference>
<evidence type="ECO:0000313" key="1">
    <source>
        <dbReference type="EMBL" id="KAG1313059.1"/>
    </source>
</evidence>
<accession>A0A9P7BVK8</accession>
<protein>
    <submittedName>
        <fullName evidence="1">Uncharacterized protein</fullName>
    </submittedName>
</protein>
<organism evidence="1 2">
    <name type="scientific">Rhizopus oryzae</name>
    <name type="common">Mucormycosis agent</name>
    <name type="synonym">Rhizopus arrhizus var. delemar</name>
    <dbReference type="NCBI Taxonomy" id="64495"/>
    <lineage>
        <taxon>Eukaryota</taxon>
        <taxon>Fungi</taxon>
        <taxon>Fungi incertae sedis</taxon>
        <taxon>Mucoromycota</taxon>
        <taxon>Mucoromycotina</taxon>
        <taxon>Mucoromycetes</taxon>
        <taxon>Mucorales</taxon>
        <taxon>Mucorineae</taxon>
        <taxon>Rhizopodaceae</taxon>
        <taxon>Rhizopus</taxon>
    </lineage>
</organism>